<organism evidence="8 9">
    <name type="scientific">Candidatus Methylomirabilis lanthanidiphila</name>
    <dbReference type="NCBI Taxonomy" id="2211376"/>
    <lineage>
        <taxon>Bacteria</taxon>
        <taxon>Candidatus Methylomirabilota</taxon>
        <taxon>Candidatus Methylomirabilia</taxon>
        <taxon>Candidatus Methylomirabilales</taxon>
        <taxon>Candidatus Methylomirabilaceae</taxon>
        <taxon>Candidatus Methylomirabilis</taxon>
    </lineage>
</organism>
<dbReference type="Proteomes" id="UP000334340">
    <property type="component" value="Unassembled WGS sequence"/>
</dbReference>
<comment type="subcellular location">
    <subcellularLocation>
        <location evidence="1 6">Cell membrane</location>
        <topology evidence="1 6">Multi-pass membrane protein</topology>
    </subcellularLocation>
</comment>
<keyword evidence="2 6" id="KW-1003">Cell membrane</keyword>
<evidence type="ECO:0000313" key="9">
    <source>
        <dbReference type="Proteomes" id="UP000334340"/>
    </source>
</evidence>
<evidence type="ECO:0000256" key="5">
    <source>
        <dbReference type="ARBA" id="ARBA00023136"/>
    </source>
</evidence>
<feature type="transmembrane region" description="Helical" evidence="6">
    <location>
        <begin position="93"/>
        <end position="114"/>
    </location>
</feature>
<evidence type="ECO:0000259" key="7">
    <source>
        <dbReference type="Pfam" id="PF09335"/>
    </source>
</evidence>
<feature type="transmembrane region" description="Helical" evidence="6">
    <location>
        <begin position="204"/>
        <end position="224"/>
    </location>
</feature>
<evidence type="ECO:0000256" key="6">
    <source>
        <dbReference type="RuleBase" id="RU366058"/>
    </source>
</evidence>
<keyword evidence="3 6" id="KW-0812">Transmembrane</keyword>
<reference evidence="8 9" key="1">
    <citation type="submission" date="2019-07" db="EMBL/GenBank/DDBJ databases">
        <authorList>
            <person name="Cremers G."/>
        </authorList>
    </citation>
    <scope>NUCLEOTIDE SEQUENCE [LARGE SCALE GENOMIC DNA]</scope>
</reference>
<protein>
    <recommendedName>
        <fullName evidence="6">TVP38/TMEM64 family membrane protein</fullName>
    </recommendedName>
</protein>
<evidence type="ECO:0000256" key="1">
    <source>
        <dbReference type="ARBA" id="ARBA00004651"/>
    </source>
</evidence>
<evidence type="ECO:0000256" key="3">
    <source>
        <dbReference type="ARBA" id="ARBA00022692"/>
    </source>
</evidence>
<evidence type="ECO:0000256" key="4">
    <source>
        <dbReference type="ARBA" id="ARBA00022989"/>
    </source>
</evidence>
<feature type="domain" description="VTT" evidence="7">
    <location>
        <begin position="73"/>
        <end position="190"/>
    </location>
</feature>
<dbReference type="InterPro" id="IPR015414">
    <property type="entry name" value="TMEM64"/>
</dbReference>
<feature type="transmembrane region" description="Helical" evidence="6">
    <location>
        <begin position="12"/>
        <end position="32"/>
    </location>
</feature>
<keyword evidence="5 6" id="KW-0472">Membrane</keyword>
<dbReference type="EMBL" id="CABIKM010000022">
    <property type="protein sequence ID" value="VUZ85010.1"/>
    <property type="molecule type" value="Genomic_DNA"/>
</dbReference>
<dbReference type="PANTHER" id="PTHR12677">
    <property type="entry name" value="GOLGI APPARATUS MEMBRANE PROTEIN TVP38-RELATED"/>
    <property type="match status" value="1"/>
</dbReference>
<evidence type="ECO:0000313" key="8">
    <source>
        <dbReference type="EMBL" id="VUZ85010.1"/>
    </source>
</evidence>
<gene>
    <name evidence="8" type="primary">ydjZ_1</name>
    <name evidence="8" type="ORF">MELA_01385</name>
</gene>
<feature type="transmembrane region" description="Helical" evidence="6">
    <location>
        <begin position="168"/>
        <end position="192"/>
    </location>
</feature>
<sequence>MSEVAQRSKRAWGRLLLLAGIVLAGAFLARAFGLQEILSLKNLAHLKAWIDSFGPLAPLVFITGYILAVIFFVPGLPITVLGGVAFGPLWGTVYVSIASTIGVALAFLVARYGARGLVERWMAESPRLAKIDQAVARHGWQIVMITRLVPLFPFNLQNYAYGLTRISFWSYLLTSWPCMLPGTAAYTFAGGALSEGGGDIQRTLLYLGIAGALLVLVTLIPRWLNKTSPATDDLLR</sequence>
<comment type="similarity">
    <text evidence="6">Belongs to the TVP38/TMEM64 family.</text>
</comment>
<keyword evidence="4 6" id="KW-1133">Transmembrane helix</keyword>
<name>A0A564ZI39_9BACT</name>
<feature type="transmembrane region" description="Helical" evidence="6">
    <location>
        <begin position="53"/>
        <end position="73"/>
    </location>
</feature>
<accession>A0A564ZI39</accession>
<dbReference type="AlphaFoldDB" id="A0A564ZI39"/>
<keyword evidence="9" id="KW-1185">Reference proteome</keyword>
<dbReference type="InterPro" id="IPR032816">
    <property type="entry name" value="VTT_dom"/>
</dbReference>
<evidence type="ECO:0000256" key="2">
    <source>
        <dbReference type="ARBA" id="ARBA00022475"/>
    </source>
</evidence>
<dbReference type="GO" id="GO:0005886">
    <property type="term" value="C:plasma membrane"/>
    <property type="evidence" value="ECO:0007669"/>
    <property type="project" value="UniProtKB-SubCell"/>
</dbReference>
<proteinExistence type="inferred from homology"/>
<dbReference type="PANTHER" id="PTHR12677:SF59">
    <property type="entry name" value="GOLGI APPARATUS MEMBRANE PROTEIN TVP38-RELATED"/>
    <property type="match status" value="1"/>
</dbReference>
<dbReference type="Pfam" id="PF09335">
    <property type="entry name" value="VTT_dom"/>
    <property type="match status" value="1"/>
</dbReference>